<gene>
    <name evidence="1" type="ORF">UFOVP242_219</name>
</gene>
<sequence length="75" mass="8270">MEKVKFTPVGGVEMLIPAVAFRTYKAKHDAVAFLKANGSIYASPSTPGVTKARNTILRANRKIEREGWYSTRVTA</sequence>
<organism evidence="1">
    <name type="scientific">uncultured Caudovirales phage</name>
    <dbReference type="NCBI Taxonomy" id="2100421"/>
    <lineage>
        <taxon>Viruses</taxon>
        <taxon>Duplodnaviria</taxon>
        <taxon>Heunggongvirae</taxon>
        <taxon>Uroviricota</taxon>
        <taxon>Caudoviricetes</taxon>
        <taxon>Peduoviridae</taxon>
        <taxon>Maltschvirus</taxon>
        <taxon>Maltschvirus maltsch</taxon>
    </lineage>
</organism>
<reference evidence="1" key="1">
    <citation type="submission" date="2020-05" db="EMBL/GenBank/DDBJ databases">
        <authorList>
            <person name="Chiriac C."/>
            <person name="Salcher M."/>
            <person name="Ghai R."/>
            <person name="Kavagutti S V."/>
        </authorList>
    </citation>
    <scope>NUCLEOTIDE SEQUENCE</scope>
</reference>
<dbReference type="EMBL" id="LR798294">
    <property type="protein sequence ID" value="CAB5222005.1"/>
    <property type="molecule type" value="Genomic_DNA"/>
</dbReference>
<proteinExistence type="predicted"/>
<name>A0A6J7WYM8_9CAUD</name>
<accession>A0A6J7WYM8</accession>
<evidence type="ECO:0000313" key="1">
    <source>
        <dbReference type="EMBL" id="CAB5222005.1"/>
    </source>
</evidence>
<protein>
    <submittedName>
        <fullName evidence="1">Uncharacterized protein</fullName>
    </submittedName>
</protein>